<proteinExistence type="predicted"/>
<sequence length="91" mass="10214">DSYTPDWSDKDGSSNDASVILDFWGAEPRTLQTRAKTLVDSISATPLSVSGFYHLRTVVERNAGRPALTIDGQAKQFSRQLQIRFFYHPNP</sequence>
<accession>A0A0F9L7X8</accession>
<comment type="caution">
    <text evidence="1">The sequence shown here is derived from an EMBL/GenBank/DDBJ whole genome shotgun (WGS) entry which is preliminary data.</text>
</comment>
<dbReference type="EMBL" id="LAZR01013079">
    <property type="protein sequence ID" value="KKM23665.1"/>
    <property type="molecule type" value="Genomic_DNA"/>
</dbReference>
<evidence type="ECO:0000313" key="1">
    <source>
        <dbReference type="EMBL" id="KKM23665.1"/>
    </source>
</evidence>
<name>A0A0F9L7X8_9ZZZZ</name>
<reference evidence="1" key="1">
    <citation type="journal article" date="2015" name="Nature">
        <title>Complex archaea that bridge the gap between prokaryotes and eukaryotes.</title>
        <authorList>
            <person name="Spang A."/>
            <person name="Saw J.H."/>
            <person name="Jorgensen S.L."/>
            <person name="Zaremba-Niedzwiedzka K."/>
            <person name="Martijn J."/>
            <person name="Lind A.E."/>
            <person name="van Eijk R."/>
            <person name="Schleper C."/>
            <person name="Guy L."/>
            <person name="Ettema T.J."/>
        </authorList>
    </citation>
    <scope>NUCLEOTIDE SEQUENCE</scope>
</reference>
<dbReference type="AlphaFoldDB" id="A0A0F9L7X8"/>
<organism evidence="1">
    <name type="scientific">marine sediment metagenome</name>
    <dbReference type="NCBI Taxonomy" id="412755"/>
    <lineage>
        <taxon>unclassified sequences</taxon>
        <taxon>metagenomes</taxon>
        <taxon>ecological metagenomes</taxon>
    </lineage>
</organism>
<feature type="non-terminal residue" evidence="1">
    <location>
        <position position="1"/>
    </location>
</feature>
<protein>
    <submittedName>
        <fullName evidence="1">Uncharacterized protein</fullName>
    </submittedName>
</protein>
<gene>
    <name evidence="1" type="ORF">LCGC14_1612860</name>
</gene>